<keyword evidence="3" id="KW-1185">Reference proteome</keyword>
<evidence type="ECO:0000313" key="3">
    <source>
        <dbReference type="Proteomes" id="UP000019141"/>
    </source>
</evidence>
<dbReference type="InterPro" id="IPR036869">
    <property type="entry name" value="J_dom_sf"/>
</dbReference>
<dbReference type="InterPro" id="IPR001623">
    <property type="entry name" value="DnaJ_domain"/>
</dbReference>
<dbReference type="CDD" id="cd06257">
    <property type="entry name" value="DnaJ"/>
    <property type="match status" value="1"/>
</dbReference>
<sequence>MSELLQRLLNIARSHLQDFIDPFRPGYTIPPYWDLDDSEPGASYGQGDDHRSRAGRTSGFDSSARPHQDSGLPYSTELAHCYDLLDLPYGAPMDEVNKRWKSYLKRCHPDLFANDPARQAEATELTQALMGAQSKIEAAWKRYQSSSTSTS</sequence>
<dbReference type="HOGENOM" id="CLU_1727984_0_0_7"/>
<protein>
    <recommendedName>
        <fullName evidence="4">J domain-containing protein</fullName>
    </recommendedName>
</protein>
<comment type="caution">
    <text evidence="2">The sequence shown here is derived from an EMBL/GenBank/DDBJ whole genome shotgun (WGS) entry which is preliminary data.</text>
</comment>
<dbReference type="SUPFAM" id="SSF46565">
    <property type="entry name" value="Chaperone J-domain"/>
    <property type="match status" value="1"/>
</dbReference>
<dbReference type="EMBL" id="AZHW01000698">
    <property type="protein sequence ID" value="ETW97160.1"/>
    <property type="molecule type" value="Genomic_DNA"/>
</dbReference>
<evidence type="ECO:0008006" key="4">
    <source>
        <dbReference type="Google" id="ProtNLM"/>
    </source>
</evidence>
<name>W4LHG0_ENTF1</name>
<evidence type="ECO:0000313" key="2">
    <source>
        <dbReference type="EMBL" id="ETW97160.1"/>
    </source>
</evidence>
<dbReference type="Proteomes" id="UP000019141">
    <property type="component" value="Unassembled WGS sequence"/>
</dbReference>
<dbReference type="Gene3D" id="1.10.287.110">
    <property type="entry name" value="DnaJ domain"/>
    <property type="match status" value="1"/>
</dbReference>
<organism evidence="2 3">
    <name type="scientific">Entotheonella factor</name>
    <dbReference type="NCBI Taxonomy" id="1429438"/>
    <lineage>
        <taxon>Bacteria</taxon>
        <taxon>Pseudomonadati</taxon>
        <taxon>Nitrospinota/Tectimicrobiota group</taxon>
        <taxon>Candidatus Tectimicrobiota</taxon>
        <taxon>Candidatus Entotheonellia</taxon>
        <taxon>Candidatus Entotheonellales</taxon>
        <taxon>Candidatus Entotheonellaceae</taxon>
        <taxon>Candidatus Entotheonella</taxon>
    </lineage>
</organism>
<gene>
    <name evidence="2" type="ORF">ETSY1_23760</name>
</gene>
<proteinExistence type="predicted"/>
<feature type="region of interest" description="Disordered" evidence="1">
    <location>
        <begin position="38"/>
        <end position="71"/>
    </location>
</feature>
<accession>W4LHG0</accession>
<reference evidence="2 3" key="1">
    <citation type="journal article" date="2014" name="Nature">
        <title>An environmental bacterial taxon with a large and distinct metabolic repertoire.</title>
        <authorList>
            <person name="Wilson M.C."/>
            <person name="Mori T."/>
            <person name="Ruckert C."/>
            <person name="Uria A.R."/>
            <person name="Helf M.J."/>
            <person name="Takada K."/>
            <person name="Gernert C."/>
            <person name="Steffens U.A."/>
            <person name="Heycke N."/>
            <person name="Schmitt S."/>
            <person name="Rinke C."/>
            <person name="Helfrich E.J."/>
            <person name="Brachmann A.O."/>
            <person name="Gurgui C."/>
            <person name="Wakimoto T."/>
            <person name="Kracht M."/>
            <person name="Crusemann M."/>
            <person name="Hentschel U."/>
            <person name="Abe I."/>
            <person name="Matsunaga S."/>
            <person name="Kalinowski J."/>
            <person name="Takeyama H."/>
            <person name="Piel J."/>
        </authorList>
    </citation>
    <scope>NUCLEOTIDE SEQUENCE [LARGE SCALE GENOMIC DNA]</scope>
    <source>
        <strain evidence="3">TSY1</strain>
    </source>
</reference>
<dbReference type="AlphaFoldDB" id="W4LHG0"/>
<evidence type="ECO:0000256" key="1">
    <source>
        <dbReference type="SAM" id="MobiDB-lite"/>
    </source>
</evidence>